<dbReference type="SUPFAM" id="SSF56059">
    <property type="entry name" value="Glutathione synthetase ATP-binding domain-like"/>
    <property type="match status" value="1"/>
</dbReference>
<keyword evidence="4" id="KW-1185">Reference proteome</keyword>
<feature type="region of interest" description="Disordered" evidence="1">
    <location>
        <begin position="1"/>
        <end position="32"/>
    </location>
</feature>
<evidence type="ECO:0000313" key="3">
    <source>
        <dbReference type="EMBL" id="PWG61700.1"/>
    </source>
</evidence>
<evidence type="ECO:0000256" key="1">
    <source>
        <dbReference type="SAM" id="MobiDB-lite"/>
    </source>
</evidence>
<name>A0A2U2MXW1_9GAMM</name>
<accession>A0A2U2MXW1</accession>
<dbReference type="Gene3D" id="3.30.470.20">
    <property type="entry name" value="ATP-grasp fold, B domain"/>
    <property type="match status" value="1"/>
</dbReference>
<feature type="domain" description="Alpha-L-glutamate ligase-related protein ATP-grasp" evidence="2">
    <location>
        <begin position="125"/>
        <end position="387"/>
    </location>
</feature>
<dbReference type="InterPro" id="IPR039523">
    <property type="entry name" value="RimK-rel_E_lig_ATP-grasp"/>
</dbReference>
<organism evidence="3 4">
    <name type="scientific">Sediminicurvatus halobius</name>
    <dbReference type="NCBI Taxonomy" id="2182432"/>
    <lineage>
        <taxon>Bacteria</taxon>
        <taxon>Pseudomonadati</taxon>
        <taxon>Pseudomonadota</taxon>
        <taxon>Gammaproteobacteria</taxon>
        <taxon>Chromatiales</taxon>
        <taxon>Ectothiorhodospiraceae</taxon>
        <taxon>Sediminicurvatus</taxon>
    </lineage>
</organism>
<comment type="caution">
    <text evidence="3">The sequence shown here is derived from an EMBL/GenBank/DDBJ whole genome shotgun (WGS) entry which is preliminary data.</text>
</comment>
<gene>
    <name evidence="3" type="ORF">DEM34_15175</name>
</gene>
<proteinExistence type="predicted"/>
<dbReference type="Proteomes" id="UP000245474">
    <property type="component" value="Unassembled WGS sequence"/>
</dbReference>
<evidence type="ECO:0000259" key="2">
    <source>
        <dbReference type="Pfam" id="PF14397"/>
    </source>
</evidence>
<reference evidence="3 4" key="1">
    <citation type="submission" date="2018-05" db="EMBL/GenBank/DDBJ databases">
        <title>Spiribacter halobius sp. nov., a moderately halophilic bacterium isolated from marine solar saltern.</title>
        <authorList>
            <person name="Zheng W.-S."/>
            <person name="Lu D.-C."/>
            <person name="Du Z.-J."/>
        </authorList>
    </citation>
    <scope>NUCLEOTIDE SEQUENCE [LARGE SCALE GENOMIC DNA]</scope>
    <source>
        <strain evidence="3 4">E85</strain>
    </source>
</reference>
<evidence type="ECO:0000313" key="4">
    <source>
        <dbReference type="Proteomes" id="UP000245474"/>
    </source>
</evidence>
<sequence length="405" mass="44064">MRGPLRRMVPPWSLQHGRRGPRRGPVGGRPHDAWNGRRCRLAGGGGVDMAVAGSLSMRAFWALAAERERAGHLGRFRQGLEAAILYACRGVGPGYYQMAGFWEKGVPWRDKAGHLSTMAYRKALQRLNPVNHRKISQNKLIEKALLQALAIPTPPYLGFYHPAAGRTPDGAPLRTPEALSEYLSERLNGKKVCFKAVEGWGGYTFESVAVAQDGDDIRLLRDRTGEYATVSEFCDSALHTAHARGSILETYLQQHDAFAAFNLSSVNTLRIWALQAKDLTVTPVLAYLRIGRLGAIVDNQSSGGIVAPVNLQTGILEPAMDGTPRRQIYPMHPDHAAPIADVKLPFFEESLSLATSCVAAFPGTRFAGVDVAVTPEGPSVIELNVSPDRIGAAFTRVPTRAIARS</sequence>
<dbReference type="EMBL" id="QFFI01000028">
    <property type="protein sequence ID" value="PWG61700.1"/>
    <property type="molecule type" value="Genomic_DNA"/>
</dbReference>
<protein>
    <recommendedName>
        <fullName evidence="2">Alpha-L-glutamate ligase-related protein ATP-grasp domain-containing protein</fullName>
    </recommendedName>
</protein>
<dbReference type="Pfam" id="PF14397">
    <property type="entry name" value="ATPgrasp_ST"/>
    <property type="match status" value="1"/>
</dbReference>
<dbReference type="AlphaFoldDB" id="A0A2U2MXW1"/>